<sequence>MPSFVTGHATHPDWRMALALAAAQIDAARAALEAGPGGPPTLGFVYLTDAYAPQAEALLDELRQRWPGVAWVGSVGVGVAASGVEYFDEPALALMLCDLPAGCFEVFSGVRPLHRIAAFSALVHADPATPELAELIAELSDRVDSGYLFGGLAASRSATVHLADGVWQGGLSGVAFTEDVALLSRVTQGCQPVGPVRTITRAERNLVAELDGAPALPCLLHDLGLDAAHDPRDALPRLRATLAGLTDGDQQAVGRGGQFGPEVRVRHLVGLDPGRKAVALTDIVEPGMRLAFCTRDVDAARRDLVRICSEIREELSPAAPDAPGSALAGRRIEGAIYVSCAGRGGPHFGGASAELQIVRHALGDVPLVGFFAGGEIAHRHVYGYTGVLTVFTGRA</sequence>
<name>A0A4R2M428_RUBGE</name>
<organism evidence="3 4">
    <name type="scientific">Rubrivivax gelatinosus</name>
    <name type="common">Rhodocyclus gelatinosus</name>
    <name type="synonym">Rhodopseudomonas gelatinosa</name>
    <dbReference type="NCBI Taxonomy" id="28068"/>
    <lineage>
        <taxon>Bacteria</taxon>
        <taxon>Pseudomonadati</taxon>
        <taxon>Pseudomonadota</taxon>
        <taxon>Betaproteobacteria</taxon>
        <taxon>Burkholderiales</taxon>
        <taxon>Sphaerotilaceae</taxon>
        <taxon>Rubrivivax</taxon>
    </lineage>
</organism>
<proteinExistence type="predicted"/>
<dbReference type="OrthoDB" id="9770435at2"/>
<protein>
    <submittedName>
        <fullName evidence="3">Small ligand-binding sensory domain FIST</fullName>
    </submittedName>
</protein>
<dbReference type="InterPro" id="IPR019494">
    <property type="entry name" value="FIST_C"/>
</dbReference>
<evidence type="ECO:0000313" key="3">
    <source>
        <dbReference type="EMBL" id="TCO98833.1"/>
    </source>
</evidence>
<dbReference type="InterPro" id="IPR013702">
    <property type="entry name" value="FIST_domain_N"/>
</dbReference>
<gene>
    <name evidence="3" type="ORF">EV684_11694</name>
</gene>
<reference evidence="3 4" key="1">
    <citation type="submission" date="2019-03" db="EMBL/GenBank/DDBJ databases">
        <title>Genomic Encyclopedia of Type Strains, Phase IV (KMG-IV): sequencing the most valuable type-strain genomes for metagenomic binning, comparative biology and taxonomic classification.</title>
        <authorList>
            <person name="Goeker M."/>
        </authorList>
    </citation>
    <scope>NUCLEOTIDE SEQUENCE [LARGE SCALE GENOMIC DNA]</scope>
    <source>
        <strain evidence="3 4">DSM 1709</strain>
    </source>
</reference>
<evidence type="ECO:0000259" key="1">
    <source>
        <dbReference type="SMART" id="SM00897"/>
    </source>
</evidence>
<accession>A0A4R2M428</accession>
<dbReference type="Pfam" id="PF08495">
    <property type="entry name" value="FIST"/>
    <property type="match status" value="1"/>
</dbReference>
<comment type="caution">
    <text evidence="3">The sequence shown here is derived from an EMBL/GenBank/DDBJ whole genome shotgun (WGS) entry which is preliminary data.</text>
</comment>
<dbReference type="Proteomes" id="UP000295106">
    <property type="component" value="Unassembled WGS sequence"/>
</dbReference>
<dbReference type="RefSeq" id="WP_132649371.1">
    <property type="nucleotide sequence ID" value="NZ_CP181386.1"/>
</dbReference>
<dbReference type="AlphaFoldDB" id="A0A4R2M428"/>
<dbReference type="Pfam" id="PF10442">
    <property type="entry name" value="FIST_C"/>
    <property type="match status" value="1"/>
</dbReference>
<evidence type="ECO:0000313" key="4">
    <source>
        <dbReference type="Proteomes" id="UP000295106"/>
    </source>
</evidence>
<feature type="domain" description="FIST" evidence="1">
    <location>
        <begin position="39"/>
        <end position="214"/>
    </location>
</feature>
<feature type="domain" description="FIST C-domain" evidence="2">
    <location>
        <begin position="215"/>
        <end position="379"/>
    </location>
</feature>
<dbReference type="GeneID" id="99682686"/>
<dbReference type="EMBL" id="SLXD01000016">
    <property type="protein sequence ID" value="TCO98833.1"/>
    <property type="molecule type" value="Genomic_DNA"/>
</dbReference>
<dbReference type="SMART" id="SM01204">
    <property type="entry name" value="FIST_C"/>
    <property type="match status" value="1"/>
</dbReference>
<evidence type="ECO:0000259" key="2">
    <source>
        <dbReference type="SMART" id="SM01204"/>
    </source>
</evidence>
<dbReference type="SMART" id="SM00897">
    <property type="entry name" value="FIST"/>
    <property type="match status" value="1"/>
</dbReference>